<dbReference type="AlphaFoldDB" id="A0A3L6G4C0"/>
<feature type="compositionally biased region" description="Basic residues" evidence="1">
    <location>
        <begin position="111"/>
        <end position="128"/>
    </location>
</feature>
<proteinExistence type="predicted"/>
<sequence>MPAPERAHGKGGRSTDGQAEHQPTAPDLARASHWRQQQHPHHQPAAHHQHRRTVHHSHGRRGRPRNWSPTDCLPPESAAGSCRAAPPKTPPPQPWRRDLRQCRTNPDKGSRSRPPRAPAKRTQQHAHHPPPSLPSAWASQPRSRAAARTGKAGDGGLGRQVQVRPCRPWAADAGETGSWLVLRSFSFLSTPIAPGHQYNV</sequence>
<reference evidence="2 3" key="1">
    <citation type="journal article" date="2018" name="Nat. Genet.">
        <title>Extensive intraspecific gene order and gene structural variations between Mo17 and other maize genomes.</title>
        <authorList>
            <person name="Sun S."/>
            <person name="Zhou Y."/>
            <person name="Chen J."/>
            <person name="Shi J."/>
            <person name="Zhao H."/>
            <person name="Zhao H."/>
            <person name="Song W."/>
            <person name="Zhang M."/>
            <person name="Cui Y."/>
            <person name="Dong X."/>
            <person name="Liu H."/>
            <person name="Ma X."/>
            <person name="Jiao Y."/>
            <person name="Wang B."/>
            <person name="Wei X."/>
            <person name="Stein J.C."/>
            <person name="Glaubitz J.C."/>
            <person name="Lu F."/>
            <person name="Yu G."/>
            <person name="Liang C."/>
            <person name="Fengler K."/>
            <person name="Li B."/>
            <person name="Rafalski A."/>
            <person name="Schnable P.S."/>
            <person name="Ware D.H."/>
            <person name="Buckler E.S."/>
            <person name="Lai J."/>
        </authorList>
    </citation>
    <scope>NUCLEOTIDE SEQUENCE [LARGE SCALE GENOMIC DNA]</scope>
    <source>
        <strain evidence="3">cv. Missouri 17</strain>
        <tissue evidence="2">Seedling</tissue>
    </source>
</reference>
<evidence type="ECO:0000313" key="2">
    <source>
        <dbReference type="EMBL" id="PWZ41922.1"/>
    </source>
</evidence>
<feature type="region of interest" description="Disordered" evidence="1">
    <location>
        <begin position="1"/>
        <end position="160"/>
    </location>
</feature>
<dbReference type="Proteomes" id="UP000251960">
    <property type="component" value="Chromosome 2"/>
</dbReference>
<dbReference type="EMBL" id="NCVQ01000003">
    <property type="protein sequence ID" value="PWZ41922.1"/>
    <property type="molecule type" value="Genomic_DNA"/>
</dbReference>
<organism evidence="2 3">
    <name type="scientific">Zea mays</name>
    <name type="common">Maize</name>
    <dbReference type="NCBI Taxonomy" id="4577"/>
    <lineage>
        <taxon>Eukaryota</taxon>
        <taxon>Viridiplantae</taxon>
        <taxon>Streptophyta</taxon>
        <taxon>Embryophyta</taxon>
        <taxon>Tracheophyta</taxon>
        <taxon>Spermatophyta</taxon>
        <taxon>Magnoliopsida</taxon>
        <taxon>Liliopsida</taxon>
        <taxon>Poales</taxon>
        <taxon>Poaceae</taxon>
        <taxon>PACMAD clade</taxon>
        <taxon>Panicoideae</taxon>
        <taxon>Andropogonodae</taxon>
        <taxon>Andropogoneae</taxon>
        <taxon>Tripsacinae</taxon>
        <taxon>Zea</taxon>
    </lineage>
</organism>
<comment type="caution">
    <text evidence="2">The sequence shown here is derived from an EMBL/GenBank/DDBJ whole genome shotgun (WGS) entry which is preliminary data.</text>
</comment>
<evidence type="ECO:0000313" key="3">
    <source>
        <dbReference type="Proteomes" id="UP000251960"/>
    </source>
</evidence>
<accession>A0A3L6G4C0</accession>
<feature type="compositionally biased region" description="Basic and acidic residues" evidence="1">
    <location>
        <begin position="95"/>
        <end position="110"/>
    </location>
</feature>
<evidence type="ECO:0000256" key="1">
    <source>
        <dbReference type="SAM" id="MobiDB-lite"/>
    </source>
</evidence>
<protein>
    <submittedName>
        <fullName evidence="2">Uncharacterized protein</fullName>
    </submittedName>
</protein>
<feature type="compositionally biased region" description="Basic residues" evidence="1">
    <location>
        <begin position="32"/>
        <end position="64"/>
    </location>
</feature>
<gene>
    <name evidence="2" type="ORF">Zm00014a_028468</name>
</gene>
<name>A0A3L6G4C0_MAIZE</name>